<accession>A0A0G4JS77</accession>
<dbReference type="InterPro" id="IPR029063">
    <property type="entry name" value="SAM-dependent_MTases_sf"/>
</dbReference>
<dbReference type="Pfam" id="PF13649">
    <property type="entry name" value="Methyltransf_25"/>
    <property type="match status" value="1"/>
</dbReference>
<dbReference type="EMBL" id="CGIG01000001">
    <property type="protein sequence ID" value="CPR14907.1"/>
    <property type="molecule type" value="Genomic_DNA"/>
</dbReference>
<dbReference type="Gene3D" id="3.40.50.150">
    <property type="entry name" value="Vaccinia Virus protein VP39"/>
    <property type="match status" value="1"/>
</dbReference>
<name>A0A0G4JS77_9GAMM</name>
<evidence type="ECO:0000259" key="1">
    <source>
        <dbReference type="Pfam" id="PF13649"/>
    </source>
</evidence>
<feature type="domain" description="Methyltransferase" evidence="1">
    <location>
        <begin position="69"/>
        <end position="142"/>
    </location>
</feature>
<organism evidence="2 3">
    <name type="scientific">Brenneria goodwinii</name>
    <dbReference type="NCBI Taxonomy" id="1109412"/>
    <lineage>
        <taxon>Bacteria</taxon>
        <taxon>Pseudomonadati</taxon>
        <taxon>Pseudomonadota</taxon>
        <taxon>Gammaproteobacteria</taxon>
        <taxon>Enterobacterales</taxon>
        <taxon>Pectobacteriaceae</taxon>
        <taxon>Brenneria</taxon>
    </lineage>
</organism>
<dbReference type="PANTHER" id="PTHR43667">
    <property type="entry name" value="CYCLOPROPANE-FATTY-ACYL-PHOSPHOLIPID SYNTHASE"/>
    <property type="match status" value="1"/>
</dbReference>
<dbReference type="AlphaFoldDB" id="A0A0G4JS77"/>
<dbReference type="SUPFAM" id="SSF53335">
    <property type="entry name" value="S-adenosyl-L-methionine-dependent methyltransferases"/>
    <property type="match status" value="1"/>
</dbReference>
<dbReference type="PANTHER" id="PTHR43667:SF2">
    <property type="entry name" value="FATTY ACID C-METHYL TRANSFERASE"/>
    <property type="match status" value="1"/>
</dbReference>
<dbReference type="CDD" id="cd02440">
    <property type="entry name" value="AdoMet_MTases"/>
    <property type="match status" value="1"/>
</dbReference>
<dbReference type="STRING" id="1109412.BN1221_01203c"/>
<dbReference type="InterPro" id="IPR041698">
    <property type="entry name" value="Methyltransf_25"/>
</dbReference>
<gene>
    <name evidence="2" type="ORF">BN1221_01203c</name>
</gene>
<dbReference type="InterPro" id="IPR050723">
    <property type="entry name" value="CFA/CMAS"/>
</dbReference>
<proteinExistence type="predicted"/>
<reference evidence="3" key="1">
    <citation type="submission" date="2015-01" db="EMBL/GenBank/DDBJ databases">
        <authorList>
            <person name="Paterson Steve"/>
        </authorList>
    </citation>
    <scope>NUCLEOTIDE SEQUENCE [LARGE SCALE GENOMIC DNA]</scope>
    <source>
        <strain evidence="3">OBR1</strain>
    </source>
</reference>
<keyword evidence="3" id="KW-1185">Reference proteome</keyword>
<dbReference type="Proteomes" id="UP000044377">
    <property type="component" value="Unassembled WGS sequence"/>
</dbReference>
<evidence type="ECO:0000313" key="2">
    <source>
        <dbReference type="EMBL" id="CPR14907.1"/>
    </source>
</evidence>
<sequence>MGEKNMIIDEIDFSALYKAHLARAARTAKTLEHWDKRAQKMAADCAAPRDPYLEQFIAKMDFSGAQTLLDVGCGPGSVCLNVAAHFEHVYGIDYSEGMLDIARRRAAAMGVTNSTFVHCAWEDDWEGLPDCDIVVASRSTLVMDLAQALYKLNQKARLRVYTTHTVAPTFVDPRVLSAIGRTSAPLPNYIYAVNILYRMGIYAKVDFIRGPNCQGHTETFERFAEGVAWSLGGLSESETRRLKEYYHRHRQDDLPLVSPTRDWAFVFWDTVALRQPFAS</sequence>
<evidence type="ECO:0000313" key="3">
    <source>
        <dbReference type="Proteomes" id="UP000044377"/>
    </source>
</evidence>
<protein>
    <submittedName>
        <fullName evidence="2">Orf2</fullName>
    </submittedName>
</protein>